<dbReference type="EMBL" id="KZ994047">
    <property type="protein sequence ID" value="RKO93984.1"/>
    <property type="molecule type" value="Genomic_DNA"/>
</dbReference>
<proteinExistence type="predicted"/>
<keyword evidence="3" id="KW-1185">Reference proteome</keyword>
<dbReference type="Proteomes" id="UP000269721">
    <property type="component" value="Unassembled WGS sequence"/>
</dbReference>
<gene>
    <name evidence="2" type="ORF">BDK51DRAFT_45880</name>
</gene>
<organism evidence="2 3">
    <name type="scientific">Blyttiomyces helicus</name>
    <dbReference type="NCBI Taxonomy" id="388810"/>
    <lineage>
        <taxon>Eukaryota</taxon>
        <taxon>Fungi</taxon>
        <taxon>Fungi incertae sedis</taxon>
        <taxon>Chytridiomycota</taxon>
        <taxon>Chytridiomycota incertae sedis</taxon>
        <taxon>Chytridiomycetes</taxon>
        <taxon>Chytridiomycetes incertae sedis</taxon>
        <taxon>Blyttiomyces</taxon>
    </lineage>
</organism>
<evidence type="ECO:0000313" key="2">
    <source>
        <dbReference type="EMBL" id="RKO93984.1"/>
    </source>
</evidence>
<feature type="region of interest" description="Disordered" evidence="1">
    <location>
        <begin position="449"/>
        <end position="469"/>
    </location>
</feature>
<protein>
    <submittedName>
        <fullName evidence="2">Uncharacterized protein</fullName>
    </submittedName>
</protein>
<accession>A0A4P9WM52</accession>
<name>A0A4P9WM52_9FUNG</name>
<evidence type="ECO:0000313" key="3">
    <source>
        <dbReference type="Proteomes" id="UP000269721"/>
    </source>
</evidence>
<dbReference type="AlphaFoldDB" id="A0A4P9WM52"/>
<reference evidence="3" key="1">
    <citation type="journal article" date="2018" name="Nat. Microbiol.">
        <title>Leveraging single-cell genomics to expand the fungal tree of life.</title>
        <authorList>
            <person name="Ahrendt S.R."/>
            <person name="Quandt C.A."/>
            <person name="Ciobanu D."/>
            <person name="Clum A."/>
            <person name="Salamov A."/>
            <person name="Andreopoulos B."/>
            <person name="Cheng J.F."/>
            <person name="Woyke T."/>
            <person name="Pelin A."/>
            <person name="Henrissat B."/>
            <person name="Reynolds N.K."/>
            <person name="Benny G.L."/>
            <person name="Smith M.E."/>
            <person name="James T.Y."/>
            <person name="Grigoriev I.V."/>
        </authorList>
    </citation>
    <scope>NUCLEOTIDE SEQUENCE [LARGE SCALE GENOMIC DNA]</scope>
</reference>
<sequence length="469" mass="49972">MPLPRPREQWFKEGRVHFSFRAASIVIRSKPCPALVLGEDPLFDEPAYSIGSGEGFKFSQLVDAPGGAGWKVGALRVGVENGEESVARRLDQNCSEAMQNLEFQSTCVALFPHHGLIDLKQFDGGHGSWERLHVLGGPGECLKGDSILTSSRREGAAPRLPLGKLGGGTSLRGGEVELVGEAEAERVEGVHELPRGGVGLEERGFVVGEAEKMRGGSGLVVPHKAVERDLAVPIEHLLEDIVVEHAGAGVERREELLRQLRVVGTVNTAERVRPRDNGHDLLRLHEAHAGQVLNGELGRVGGEQKEALGVRPELEEAAGERDLGAAADVDGGDGGKVYGVRDGDGGVGVGLEAREELMRHVRKKEALVAFAIELVDDAAVEPEGEVGLVPCAYKIRARQAGEPQPEGRQHAPGGGIRRVVSATLRSDEFSDHVCECLVDRVGVVGDLRRLGRSEDGKNSSSANGAGEHG</sequence>
<evidence type="ECO:0000256" key="1">
    <source>
        <dbReference type="SAM" id="MobiDB-lite"/>
    </source>
</evidence>